<protein>
    <recommendedName>
        <fullName evidence="2">Flagellar hook-length control protein-like C-terminal domain-containing protein</fullName>
    </recommendedName>
</protein>
<evidence type="ECO:0000313" key="4">
    <source>
        <dbReference type="Proteomes" id="UP000197535"/>
    </source>
</evidence>
<dbReference type="InterPro" id="IPR021136">
    <property type="entry name" value="Flagellar_hook_control-like_C"/>
</dbReference>
<evidence type="ECO:0000313" key="3">
    <source>
        <dbReference type="EMBL" id="OWW21320.1"/>
    </source>
</evidence>
<evidence type="ECO:0000256" key="1">
    <source>
        <dbReference type="SAM" id="MobiDB-lite"/>
    </source>
</evidence>
<dbReference type="Proteomes" id="UP000197535">
    <property type="component" value="Unassembled WGS sequence"/>
</dbReference>
<gene>
    <name evidence="3" type="ORF">AYR66_19405</name>
</gene>
<evidence type="ECO:0000259" key="2">
    <source>
        <dbReference type="Pfam" id="PF02120"/>
    </source>
</evidence>
<keyword evidence="4" id="KW-1185">Reference proteome</keyword>
<comment type="caution">
    <text evidence="3">The sequence shown here is derived from an EMBL/GenBank/DDBJ whole genome shotgun (WGS) entry which is preliminary data.</text>
</comment>
<feature type="region of interest" description="Disordered" evidence="1">
    <location>
        <begin position="179"/>
        <end position="204"/>
    </location>
</feature>
<feature type="domain" description="Flagellar hook-length control protein-like C-terminal" evidence="2">
    <location>
        <begin position="305"/>
        <end position="381"/>
    </location>
</feature>
<dbReference type="InterPro" id="IPR038610">
    <property type="entry name" value="FliK-like_C_sf"/>
</dbReference>
<sequence>MLPRADLNTTRPPASLEAATTVVSSTDTRLEIFRRLNQIAVGRELQATVDAMLDDGTFLVKVADTTARMALPVGTKVGDTLSMVFIGKDPRPTFLLTQQQGSTPASLSTTGRLVDHLLQAAEDAGTPNAVTTRIPLVASAAAMEPKQVASALQNALSGSGLFYESHLHEWISGTRPATDLAREPQASLQEGIRQPPASTKDAPNPDLAKLAASMREIGDGAQKLANLIREAQLQTVNTATTDADLITPAPPPLPTVEPEAARLINLQLNTLEHQAVRWQGQLWPGMPLEWEVQEEKEQREETASQAEPSTPVWSSSVRFELPTLGGVSATVRLVGNRVHVQVNTQTEDAATTIRSFGNLLADSLDAAGAPLDSLSVKQNEST</sequence>
<name>A0A254TFB5_9BURK</name>
<dbReference type="EMBL" id="LSTO01000001">
    <property type="protein sequence ID" value="OWW21320.1"/>
    <property type="molecule type" value="Genomic_DNA"/>
</dbReference>
<dbReference type="OrthoDB" id="5296742at2"/>
<reference evidence="3 4" key="1">
    <citation type="submission" date="2016-02" db="EMBL/GenBank/DDBJ databases">
        <authorList>
            <person name="Wen L."/>
            <person name="He K."/>
            <person name="Yang H."/>
        </authorList>
    </citation>
    <scope>NUCLEOTIDE SEQUENCE [LARGE SCALE GENOMIC DNA]</scope>
    <source>
        <strain evidence="3 4">TSA40</strain>
    </source>
</reference>
<dbReference type="Gene3D" id="3.30.750.140">
    <property type="match status" value="1"/>
</dbReference>
<organism evidence="3 4">
    <name type="scientific">Noviherbaspirillum denitrificans</name>
    <dbReference type="NCBI Taxonomy" id="1968433"/>
    <lineage>
        <taxon>Bacteria</taxon>
        <taxon>Pseudomonadati</taxon>
        <taxon>Pseudomonadota</taxon>
        <taxon>Betaproteobacteria</taxon>
        <taxon>Burkholderiales</taxon>
        <taxon>Oxalobacteraceae</taxon>
        <taxon>Noviherbaspirillum</taxon>
    </lineage>
</organism>
<accession>A0A254TFB5</accession>
<dbReference type="RefSeq" id="WP_088708178.1">
    <property type="nucleotide sequence ID" value="NZ_LSTO01000001.1"/>
</dbReference>
<dbReference type="AlphaFoldDB" id="A0A254TFB5"/>
<dbReference type="Pfam" id="PF02120">
    <property type="entry name" value="Flg_hook"/>
    <property type="match status" value="1"/>
</dbReference>
<proteinExistence type="predicted"/>